<comment type="caution">
    <text evidence="1">The sequence shown here is derived from an EMBL/GenBank/DDBJ whole genome shotgun (WGS) entry which is preliminary data.</text>
</comment>
<sequence length="457" mass="49661">MTSAPESKCLLKGFSDVLDGRPIQFVGQLPAGLLVCSLCSVVPLEHCTLSCKHVYCGPCFLQIVMKTSTAFWCPVDRKLLRPRKAVPMATTSSDVLRTLVACCCNRDYGCSYTGTLEDMQAHVRDCYEVTCGLCSRRLPRSLLVSHVEAAHPATAKTSSTKSRRDKNAEAAKGRHVEAAHSITAKSSSAKSKRRKETAKPSTDVPSGSLVEDGDGKVQPVSTVNIEEPVATQAAATVTQLSHEHIQELIEATASRAASEAVEKVNQLNGTVFRDILGAVNLIYERLTAVTASSSVEDATAAPAVIEHRPKEKHLEELTWTVCRYSKLRVGIHYVESPLFLIAPGHRVQFTVCIDGITVVELSVSVTVHRGDDDGQPSGQPFQRTCLFTLLDKSGNDAHLTSLFTPKDLFDNDVAVSPSTDDALLASGWLTISKVNRTIFERDYIEDDGFTILFSAKP</sequence>
<organism evidence="1 2">
    <name type="scientific">Dermacentor silvarum</name>
    <name type="common">Tick</name>
    <dbReference type="NCBI Taxonomy" id="543639"/>
    <lineage>
        <taxon>Eukaryota</taxon>
        <taxon>Metazoa</taxon>
        <taxon>Ecdysozoa</taxon>
        <taxon>Arthropoda</taxon>
        <taxon>Chelicerata</taxon>
        <taxon>Arachnida</taxon>
        <taxon>Acari</taxon>
        <taxon>Parasitiformes</taxon>
        <taxon>Ixodida</taxon>
        <taxon>Ixodoidea</taxon>
        <taxon>Ixodidae</taxon>
        <taxon>Rhipicephalinae</taxon>
        <taxon>Dermacentor</taxon>
    </lineage>
</organism>
<dbReference type="Proteomes" id="UP000821865">
    <property type="component" value="Chromosome 4"/>
</dbReference>
<evidence type="ECO:0000313" key="1">
    <source>
        <dbReference type="EMBL" id="KAH7953583.1"/>
    </source>
</evidence>
<gene>
    <name evidence="1" type="ORF">HPB49_010363</name>
</gene>
<keyword evidence="2" id="KW-1185">Reference proteome</keyword>
<protein>
    <submittedName>
        <fullName evidence="1">Uncharacterized protein</fullName>
    </submittedName>
</protein>
<name>A0ACB8CWJ1_DERSI</name>
<reference evidence="1" key="1">
    <citation type="submission" date="2020-05" db="EMBL/GenBank/DDBJ databases">
        <title>Large-scale comparative analyses of tick genomes elucidate their genetic diversity and vector capacities.</title>
        <authorList>
            <person name="Jia N."/>
            <person name="Wang J."/>
            <person name="Shi W."/>
            <person name="Du L."/>
            <person name="Sun Y."/>
            <person name="Zhan W."/>
            <person name="Jiang J."/>
            <person name="Wang Q."/>
            <person name="Zhang B."/>
            <person name="Ji P."/>
            <person name="Sakyi L.B."/>
            <person name="Cui X."/>
            <person name="Yuan T."/>
            <person name="Jiang B."/>
            <person name="Yang W."/>
            <person name="Lam T.T.-Y."/>
            <person name="Chang Q."/>
            <person name="Ding S."/>
            <person name="Wang X."/>
            <person name="Zhu J."/>
            <person name="Ruan X."/>
            <person name="Zhao L."/>
            <person name="Wei J."/>
            <person name="Que T."/>
            <person name="Du C."/>
            <person name="Cheng J."/>
            <person name="Dai P."/>
            <person name="Han X."/>
            <person name="Huang E."/>
            <person name="Gao Y."/>
            <person name="Liu J."/>
            <person name="Shao H."/>
            <person name="Ye R."/>
            <person name="Li L."/>
            <person name="Wei W."/>
            <person name="Wang X."/>
            <person name="Wang C."/>
            <person name="Yang T."/>
            <person name="Huo Q."/>
            <person name="Li W."/>
            <person name="Guo W."/>
            <person name="Chen H."/>
            <person name="Zhou L."/>
            <person name="Ni X."/>
            <person name="Tian J."/>
            <person name="Zhou Y."/>
            <person name="Sheng Y."/>
            <person name="Liu T."/>
            <person name="Pan Y."/>
            <person name="Xia L."/>
            <person name="Li J."/>
            <person name="Zhao F."/>
            <person name="Cao W."/>
        </authorList>
    </citation>
    <scope>NUCLEOTIDE SEQUENCE</scope>
    <source>
        <strain evidence="1">Dsil-2018</strain>
    </source>
</reference>
<proteinExistence type="predicted"/>
<accession>A0ACB8CWJ1</accession>
<evidence type="ECO:0000313" key="2">
    <source>
        <dbReference type="Proteomes" id="UP000821865"/>
    </source>
</evidence>
<dbReference type="EMBL" id="CM023473">
    <property type="protein sequence ID" value="KAH7953583.1"/>
    <property type="molecule type" value="Genomic_DNA"/>
</dbReference>